<dbReference type="Proteomes" id="UP000076727">
    <property type="component" value="Unassembled WGS sequence"/>
</dbReference>
<protein>
    <submittedName>
        <fullName evidence="1">Uncharacterized protein</fullName>
    </submittedName>
</protein>
<gene>
    <name evidence="1" type="ORF">DAEQUDRAFT_303088</name>
</gene>
<name>A0A165Q698_9APHY</name>
<evidence type="ECO:0000313" key="2">
    <source>
        <dbReference type="Proteomes" id="UP000076727"/>
    </source>
</evidence>
<sequence>MKTIECPHSIFEGGTLAHRGILDYVCGQELTLYGPSPWVLREGSCRPVHIKLQKKSCQYAADRPSYFRTLRAVYTTSSVCHAPQYDQSLAKDSPWAYTNTSALSKYPG</sequence>
<evidence type="ECO:0000313" key="1">
    <source>
        <dbReference type="EMBL" id="KZT69069.1"/>
    </source>
</evidence>
<reference evidence="1 2" key="1">
    <citation type="journal article" date="2016" name="Mol. Biol. Evol.">
        <title>Comparative Genomics of Early-Diverging Mushroom-Forming Fungi Provides Insights into the Origins of Lignocellulose Decay Capabilities.</title>
        <authorList>
            <person name="Nagy L.G."/>
            <person name="Riley R."/>
            <person name="Tritt A."/>
            <person name="Adam C."/>
            <person name="Daum C."/>
            <person name="Floudas D."/>
            <person name="Sun H."/>
            <person name="Yadav J.S."/>
            <person name="Pangilinan J."/>
            <person name="Larsson K.H."/>
            <person name="Matsuura K."/>
            <person name="Barry K."/>
            <person name="Labutti K."/>
            <person name="Kuo R."/>
            <person name="Ohm R.A."/>
            <person name="Bhattacharya S.S."/>
            <person name="Shirouzu T."/>
            <person name="Yoshinaga Y."/>
            <person name="Martin F.M."/>
            <person name="Grigoriev I.V."/>
            <person name="Hibbett D.S."/>
        </authorList>
    </citation>
    <scope>NUCLEOTIDE SEQUENCE [LARGE SCALE GENOMIC DNA]</scope>
    <source>
        <strain evidence="1 2">L-15889</strain>
    </source>
</reference>
<organism evidence="1 2">
    <name type="scientific">Daedalea quercina L-15889</name>
    <dbReference type="NCBI Taxonomy" id="1314783"/>
    <lineage>
        <taxon>Eukaryota</taxon>
        <taxon>Fungi</taxon>
        <taxon>Dikarya</taxon>
        <taxon>Basidiomycota</taxon>
        <taxon>Agaricomycotina</taxon>
        <taxon>Agaricomycetes</taxon>
        <taxon>Polyporales</taxon>
        <taxon>Fomitopsis</taxon>
    </lineage>
</organism>
<proteinExistence type="predicted"/>
<keyword evidence="2" id="KW-1185">Reference proteome</keyword>
<accession>A0A165Q698</accession>
<dbReference type="AlphaFoldDB" id="A0A165Q698"/>
<dbReference type="EMBL" id="KV429061">
    <property type="protein sequence ID" value="KZT69069.1"/>
    <property type="molecule type" value="Genomic_DNA"/>
</dbReference>